<dbReference type="Gene3D" id="3.40.50.720">
    <property type="entry name" value="NAD(P)-binding Rossmann-like Domain"/>
    <property type="match status" value="1"/>
</dbReference>
<evidence type="ECO:0000256" key="8">
    <source>
        <dbReference type="ARBA" id="ARBA00022697"/>
    </source>
</evidence>
<evidence type="ECO:0000256" key="3">
    <source>
        <dbReference type="ARBA" id="ARBA00005097"/>
    </source>
</evidence>
<evidence type="ECO:0000256" key="11">
    <source>
        <dbReference type="ARBA" id="ARBA00023002"/>
    </source>
</evidence>
<dbReference type="Pfam" id="PF02774">
    <property type="entry name" value="Semialdhyde_dhC"/>
    <property type="match status" value="1"/>
</dbReference>
<evidence type="ECO:0000256" key="15">
    <source>
        <dbReference type="HAMAP-Rule" id="MF_02121"/>
    </source>
</evidence>
<organism evidence="16 17">
    <name type="scientific">Bradymonas sediminis</name>
    <dbReference type="NCBI Taxonomy" id="1548548"/>
    <lineage>
        <taxon>Bacteria</taxon>
        <taxon>Deltaproteobacteria</taxon>
        <taxon>Bradymonadales</taxon>
        <taxon>Bradymonadaceae</taxon>
        <taxon>Bradymonas</taxon>
    </lineage>
</organism>
<evidence type="ECO:0000256" key="6">
    <source>
        <dbReference type="ARBA" id="ARBA00013120"/>
    </source>
</evidence>
<feature type="binding site" evidence="15">
    <location>
        <begin position="21"/>
        <end position="24"/>
    </location>
    <ligand>
        <name>NADP(+)</name>
        <dbReference type="ChEBI" id="CHEBI:58349"/>
    </ligand>
</feature>
<keyword evidence="7 15" id="KW-0028">Amino-acid biosynthesis</keyword>
<feature type="binding site" evidence="15">
    <location>
        <begin position="49"/>
        <end position="50"/>
    </location>
    <ligand>
        <name>NADP(+)</name>
        <dbReference type="ChEBI" id="CHEBI:58349"/>
    </ligand>
</feature>
<dbReference type="SMART" id="SM00859">
    <property type="entry name" value="Semialdhyde_dh"/>
    <property type="match status" value="1"/>
</dbReference>
<comment type="function">
    <text evidence="15">Catalyzes the NADPH-dependent formation of L-aspartate-semialdehyde (L-ASA) by the reductive dephosphorylation of L-aspartyl-4-phosphate.</text>
</comment>
<dbReference type="Gene3D" id="3.30.360.10">
    <property type="entry name" value="Dihydrodipicolinate Reductase, domain 2"/>
    <property type="match status" value="1"/>
</dbReference>
<dbReference type="RefSeq" id="WP_111337470.1">
    <property type="nucleotide sequence ID" value="NZ_CP030032.1"/>
</dbReference>
<evidence type="ECO:0000256" key="5">
    <source>
        <dbReference type="ARBA" id="ARBA00011738"/>
    </source>
</evidence>
<dbReference type="GO" id="GO:0046983">
    <property type="term" value="F:protein dimerization activity"/>
    <property type="evidence" value="ECO:0007669"/>
    <property type="project" value="InterPro"/>
</dbReference>
<feature type="binding site" evidence="15">
    <location>
        <position position="109"/>
    </location>
    <ligand>
        <name>phosphate</name>
        <dbReference type="ChEBI" id="CHEBI:43474"/>
    </ligand>
</feature>
<keyword evidence="10 15" id="KW-0220">Diaminopimelate biosynthesis</keyword>
<dbReference type="InterPro" id="IPR000319">
    <property type="entry name" value="Asp-semialdehyde_DH_CS"/>
</dbReference>
<keyword evidence="9 15" id="KW-0521">NADP</keyword>
<evidence type="ECO:0000313" key="16">
    <source>
        <dbReference type="EMBL" id="AWV91317.1"/>
    </source>
</evidence>
<keyword evidence="13 15" id="KW-0486">Methionine biosynthesis</keyword>
<feature type="binding site" evidence="15">
    <location>
        <position position="165"/>
    </location>
    <ligand>
        <name>substrate</name>
    </ligand>
</feature>
<name>A0A2Z4FQL6_9DELT</name>
<feature type="binding site" evidence="15">
    <location>
        <position position="330"/>
    </location>
    <ligand>
        <name>NADP(+)</name>
        <dbReference type="ChEBI" id="CHEBI:58349"/>
    </ligand>
</feature>
<dbReference type="EMBL" id="CP030032">
    <property type="protein sequence ID" value="AWV91317.1"/>
    <property type="molecule type" value="Genomic_DNA"/>
</dbReference>
<dbReference type="InterPro" id="IPR000534">
    <property type="entry name" value="Semialdehyde_DH_NAD-bd"/>
</dbReference>
<feature type="binding site" evidence="15">
    <location>
        <position position="250"/>
    </location>
    <ligand>
        <name>substrate</name>
    </ligand>
</feature>
<comment type="subunit">
    <text evidence="5 15">Homodimer.</text>
</comment>
<dbReference type="InterPro" id="IPR012280">
    <property type="entry name" value="Semialdhyde_DH_dimer_dom"/>
</dbReference>
<evidence type="ECO:0000256" key="4">
    <source>
        <dbReference type="ARBA" id="ARBA00010584"/>
    </source>
</evidence>
<gene>
    <name evidence="15" type="primary">asd</name>
    <name evidence="16" type="ORF">DN745_00145</name>
</gene>
<dbReference type="Pfam" id="PF01118">
    <property type="entry name" value="Semialdhyde_dh"/>
    <property type="match status" value="1"/>
</dbReference>
<keyword evidence="11 15" id="KW-0560">Oxidoreductase</keyword>
<dbReference type="GO" id="GO:0071266">
    <property type="term" value="P:'de novo' L-methionine biosynthetic process"/>
    <property type="evidence" value="ECO:0007669"/>
    <property type="project" value="UniProtKB-UniRule"/>
</dbReference>
<keyword evidence="8 15" id="KW-0791">Threonine biosynthesis</keyword>
<sequence>MSQKGTQISDSGYNVAVVGATGAVGQEMLAILAERGFPVARLRAMASARSAGGTIDFGGKSVQVEDLQTASFEGVDFALFSAGSTPSLEHAPRAVEQGCIVIDNTSAFRMNPDTPLVVPEVNPQAIVDQPGIIANPNCSTIQMVVALQPLAEAAGLERVIVSTYQSASGAGQKGIDEMLKTTREYLDGDTENPTAASSDTTFAYPLAFDVLPQIDSFLDSGFTREEVKMIEETRKIMGLSGLDVAATCVRVPAVRSHSESITVDLAKPLSAEQAHALWSDAPGVSLLDDPSTLTYPRARQAAGTDATWIGRVRQDLGRPKTLHFWCVSDNLRKGAALNAVQIAEEIVRRRA</sequence>
<evidence type="ECO:0000256" key="9">
    <source>
        <dbReference type="ARBA" id="ARBA00022857"/>
    </source>
</evidence>
<comment type="catalytic activity">
    <reaction evidence="14 15">
        <text>L-aspartate 4-semialdehyde + phosphate + NADP(+) = 4-phospho-L-aspartate + NADPH + H(+)</text>
        <dbReference type="Rhea" id="RHEA:24284"/>
        <dbReference type="ChEBI" id="CHEBI:15378"/>
        <dbReference type="ChEBI" id="CHEBI:43474"/>
        <dbReference type="ChEBI" id="CHEBI:57535"/>
        <dbReference type="ChEBI" id="CHEBI:57783"/>
        <dbReference type="ChEBI" id="CHEBI:58349"/>
        <dbReference type="ChEBI" id="CHEBI:537519"/>
        <dbReference type="EC" id="1.2.1.11"/>
    </reaction>
</comment>
<comment type="pathway">
    <text evidence="3 15">Amino-acid biosynthesis; L-threonine biosynthesis; L-threonine from L-aspartate: step 2/5.</text>
</comment>
<dbReference type="NCBIfam" id="TIGR01296">
    <property type="entry name" value="asd_B"/>
    <property type="match status" value="1"/>
</dbReference>
<evidence type="ECO:0000256" key="13">
    <source>
        <dbReference type="ARBA" id="ARBA00023167"/>
    </source>
</evidence>
<dbReference type="EC" id="1.2.1.11" evidence="6 15"/>
<dbReference type="GO" id="GO:0004073">
    <property type="term" value="F:aspartate-semialdehyde dehydrogenase activity"/>
    <property type="evidence" value="ECO:0007669"/>
    <property type="project" value="UniProtKB-UniRule"/>
</dbReference>
<evidence type="ECO:0000256" key="2">
    <source>
        <dbReference type="ARBA" id="ARBA00005076"/>
    </source>
</evidence>
<feature type="active site" description="Proton acceptor" evidence="15">
    <location>
        <position position="257"/>
    </location>
</feature>
<dbReference type="PANTHER" id="PTHR46278">
    <property type="entry name" value="DEHYDROGENASE, PUTATIVE-RELATED"/>
    <property type="match status" value="1"/>
</dbReference>
<dbReference type="UniPathway" id="UPA00050">
    <property type="reaction ID" value="UER00463"/>
</dbReference>
<dbReference type="AlphaFoldDB" id="A0A2Z4FQL6"/>
<comment type="similarity">
    <text evidence="4 15">Belongs to the aspartate-semialdehyde dehydrogenase family.</text>
</comment>
<dbReference type="OrthoDB" id="9805684at2"/>
<dbReference type="Proteomes" id="UP000249799">
    <property type="component" value="Chromosome"/>
</dbReference>
<feature type="active site" description="Acyl-thioester intermediate" evidence="15">
    <location>
        <position position="138"/>
    </location>
</feature>
<dbReference type="CDD" id="cd02316">
    <property type="entry name" value="VcASADH2_like_N"/>
    <property type="match status" value="1"/>
</dbReference>
<dbReference type="InterPro" id="IPR036291">
    <property type="entry name" value="NAD(P)-bd_dom_sf"/>
</dbReference>
<dbReference type="SUPFAM" id="SSF51735">
    <property type="entry name" value="NAD(P)-binding Rossmann-fold domains"/>
    <property type="match status" value="1"/>
</dbReference>
<reference evidence="16 17" key="1">
    <citation type="submission" date="2018-06" db="EMBL/GenBank/DDBJ databases">
        <title>Lujinxingia sediminis gen. nov. sp. nov., a new facultative anaerobic member of the class Deltaproteobacteria, and proposal of Lujinxingaceae fam. nov.</title>
        <authorList>
            <person name="Guo L.-Y."/>
            <person name="Li C.-M."/>
            <person name="Wang S."/>
            <person name="Du Z.-J."/>
        </authorList>
    </citation>
    <scope>NUCLEOTIDE SEQUENCE [LARGE SCALE GENOMIC DNA]</scope>
    <source>
        <strain evidence="16 17">FA350</strain>
    </source>
</reference>
<evidence type="ECO:0000256" key="1">
    <source>
        <dbReference type="ARBA" id="ARBA00005021"/>
    </source>
</evidence>
<evidence type="ECO:0000313" key="17">
    <source>
        <dbReference type="Proteomes" id="UP000249799"/>
    </source>
</evidence>
<comment type="pathway">
    <text evidence="1 15">Amino-acid biosynthesis; L-methionine biosynthesis via de novo pathway; L-homoserine from L-aspartate: step 2/3.</text>
</comment>
<comment type="caution">
    <text evidence="15">Lacks conserved residue(s) required for the propagation of feature annotation.</text>
</comment>
<dbReference type="SUPFAM" id="SSF55347">
    <property type="entry name" value="Glyceraldehyde-3-phosphate dehydrogenase-like, C-terminal domain"/>
    <property type="match status" value="1"/>
</dbReference>
<dbReference type="UniPathway" id="UPA00051">
    <property type="reaction ID" value="UER00464"/>
</dbReference>
<dbReference type="InterPro" id="IPR012080">
    <property type="entry name" value="Asp_semialdehyde_DH"/>
</dbReference>
<keyword evidence="17" id="KW-1185">Reference proteome</keyword>
<dbReference type="GO" id="GO:0019877">
    <property type="term" value="P:diaminopimelate biosynthetic process"/>
    <property type="evidence" value="ECO:0007669"/>
    <property type="project" value="UniProtKB-UniRule"/>
</dbReference>
<proteinExistence type="inferred from homology"/>
<dbReference type="PANTHER" id="PTHR46278:SF2">
    <property type="entry name" value="ASPARTATE-SEMIALDEHYDE DEHYDROGENASE"/>
    <property type="match status" value="1"/>
</dbReference>
<evidence type="ECO:0000256" key="12">
    <source>
        <dbReference type="ARBA" id="ARBA00023154"/>
    </source>
</evidence>
<dbReference type="UniPathway" id="UPA00034">
    <property type="reaction ID" value="UER00016"/>
</dbReference>
<dbReference type="GO" id="GO:0009089">
    <property type="term" value="P:lysine biosynthetic process via diaminopimelate"/>
    <property type="evidence" value="ECO:0007669"/>
    <property type="project" value="UniProtKB-UniRule"/>
</dbReference>
<dbReference type="GO" id="GO:0009088">
    <property type="term" value="P:threonine biosynthetic process"/>
    <property type="evidence" value="ECO:0007669"/>
    <property type="project" value="UniProtKB-UniRule"/>
</dbReference>
<dbReference type="KEGG" id="bsed:DN745_00145"/>
<dbReference type="GO" id="GO:0009097">
    <property type="term" value="P:isoleucine biosynthetic process"/>
    <property type="evidence" value="ECO:0007669"/>
    <property type="project" value="UniProtKB-UniRule"/>
</dbReference>
<protein>
    <recommendedName>
        <fullName evidence="6 15">Aspartate-semialdehyde dehydrogenase</fullName>
        <shortName evidence="15">ASA dehydrogenase</shortName>
        <shortName evidence="15">ASADH</shortName>
        <ecNumber evidence="6 15">1.2.1.11</ecNumber>
    </recommendedName>
    <alternativeName>
        <fullName evidence="15">Aspartate-beta-semialdehyde dehydrogenase</fullName>
    </alternativeName>
</protein>
<keyword evidence="12 15" id="KW-0457">Lysine biosynthesis</keyword>
<feature type="binding site" evidence="15">
    <location>
        <begin position="168"/>
        <end position="169"/>
    </location>
    <ligand>
        <name>NADP(+)</name>
        <dbReference type="ChEBI" id="CHEBI:58349"/>
    </ligand>
</feature>
<evidence type="ECO:0000256" key="7">
    <source>
        <dbReference type="ARBA" id="ARBA00022605"/>
    </source>
</evidence>
<dbReference type="NCBIfam" id="NF011456">
    <property type="entry name" value="PRK14874.1"/>
    <property type="match status" value="1"/>
</dbReference>
<dbReference type="HAMAP" id="MF_02121">
    <property type="entry name" value="ASADH"/>
    <property type="match status" value="1"/>
</dbReference>
<dbReference type="PROSITE" id="PS01103">
    <property type="entry name" value="ASD"/>
    <property type="match status" value="1"/>
</dbReference>
<evidence type="ECO:0000256" key="10">
    <source>
        <dbReference type="ARBA" id="ARBA00022915"/>
    </source>
</evidence>
<evidence type="ECO:0000256" key="14">
    <source>
        <dbReference type="ARBA" id="ARBA00047891"/>
    </source>
</evidence>
<dbReference type="GO" id="GO:0051287">
    <property type="term" value="F:NAD binding"/>
    <property type="evidence" value="ECO:0007669"/>
    <property type="project" value="InterPro"/>
</dbReference>
<dbReference type="PIRSF" id="PIRSF000148">
    <property type="entry name" value="ASA_dh"/>
    <property type="match status" value="1"/>
</dbReference>
<dbReference type="InterPro" id="IPR005986">
    <property type="entry name" value="Asp_semialdehyde_DH_beta"/>
</dbReference>
<comment type="pathway">
    <text evidence="2 15">Amino-acid biosynthesis; L-lysine biosynthesis via DAP pathway; (S)-tetrahydrodipicolinate from L-aspartate: step 2/4.</text>
</comment>
<dbReference type="GO" id="GO:0050661">
    <property type="term" value="F:NADP binding"/>
    <property type="evidence" value="ECO:0007669"/>
    <property type="project" value="UniProtKB-UniRule"/>
</dbReference>
<dbReference type="CDD" id="cd18131">
    <property type="entry name" value="ASADH_C_bac_euk_like"/>
    <property type="match status" value="1"/>
</dbReference>
<accession>A0A2Z4FQL6</accession>